<keyword evidence="3" id="KW-1185">Reference proteome</keyword>
<proteinExistence type="predicted"/>
<evidence type="ECO:0000313" key="3">
    <source>
        <dbReference type="Proteomes" id="UP000576393"/>
    </source>
</evidence>
<dbReference type="AlphaFoldDB" id="A0A852V701"/>
<accession>A0A852V701</accession>
<name>A0A852V701_9ACTN</name>
<feature type="region of interest" description="Disordered" evidence="1">
    <location>
        <begin position="78"/>
        <end position="117"/>
    </location>
</feature>
<comment type="caution">
    <text evidence="2">The sequence shown here is derived from an EMBL/GenBank/DDBJ whole genome shotgun (WGS) entry which is preliminary data.</text>
</comment>
<sequence>MEGHHERAVVTEGVRTPLAALHLLRHLLGCCVGERRSGRLGEDGPGECTARQDAFHKGSHDVFSTLPALAKNPVRALLNHGGESGNSVPRNRLTHLTRRARFFTHHPRKTSNKSRFP</sequence>
<feature type="compositionally biased region" description="Basic residues" evidence="1">
    <location>
        <begin position="92"/>
        <end position="117"/>
    </location>
</feature>
<organism evidence="2 3">
    <name type="scientific">Streptosporangium sandarakinum</name>
    <dbReference type="NCBI Taxonomy" id="1260955"/>
    <lineage>
        <taxon>Bacteria</taxon>
        <taxon>Bacillati</taxon>
        <taxon>Actinomycetota</taxon>
        <taxon>Actinomycetes</taxon>
        <taxon>Streptosporangiales</taxon>
        <taxon>Streptosporangiaceae</taxon>
        <taxon>Streptosporangium</taxon>
    </lineage>
</organism>
<evidence type="ECO:0000256" key="1">
    <source>
        <dbReference type="SAM" id="MobiDB-lite"/>
    </source>
</evidence>
<protein>
    <submittedName>
        <fullName evidence="2">Uncharacterized protein</fullName>
    </submittedName>
</protein>
<reference evidence="2 3" key="1">
    <citation type="submission" date="2020-07" db="EMBL/GenBank/DDBJ databases">
        <title>Sequencing the genomes of 1000 actinobacteria strains.</title>
        <authorList>
            <person name="Klenk H.-P."/>
        </authorList>
    </citation>
    <scope>NUCLEOTIDE SEQUENCE [LARGE SCALE GENOMIC DNA]</scope>
    <source>
        <strain evidence="2 3">DSM 45763</strain>
    </source>
</reference>
<gene>
    <name evidence="2" type="ORF">HDA43_005264</name>
</gene>
<dbReference type="Proteomes" id="UP000576393">
    <property type="component" value="Unassembled WGS sequence"/>
</dbReference>
<dbReference type="EMBL" id="JACCCO010000002">
    <property type="protein sequence ID" value="NYF43063.1"/>
    <property type="molecule type" value="Genomic_DNA"/>
</dbReference>
<evidence type="ECO:0000313" key="2">
    <source>
        <dbReference type="EMBL" id="NYF43063.1"/>
    </source>
</evidence>